<name>A0A2T0V5L6_9MICO</name>
<feature type="domain" description="HTH tetR-type" evidence="5">
    <location>
        <begin position="15"/>
        <end position="75"/>
    </location>
</feature>
<dbReference type="PANTHER" id="PTHR30055:SF238">
    <property type="entry name" value="MYCOFACTOCIN BIOSYNTHESIS TRANSCRIPTIONAL REGULATOR MFTR-RELATED"/>
    <property type="match status" value="1"/>
</dbReference>
<dbReference type="InterPro" id="IPR023772">
    <property type="entry name" value="DNA-bd_HTH_TetR-type_CS"/>
</dbReference>
<accession>A0A2T0V5L6</accession>
<dbReference type="AlphaFoldDB" id="A0A2T0V5L6"/>
<dbReference type="PANTHER" id="PTHR30055">
    <property type="entry name" value="HTH-TYPE TRANSCRIPTIONAL REGULATOR RUTR"/>
    <property type="match status" value="1"/>
</dbReference>
<dbReference type="Pfam" id="PF00440">
    <property type="entry name" value="TetR_N"/>
    <property type="match status" value="1"/>
</dbReference>
<dbReference type="PROSITE" id="PS01081">
    <property type="entry name" value="HTH_TETR_1"/>
    <property type="match status" value="1"/>
</dbReference>
<dbReference type="Proteomes" id="UP000237983">
    <property type="component" value="Unassembled WGS sequence"/>
</dbReference>
<dbReference type="EMBL" id="PVTL01000010">
    <property type="protein sequence ID" value="PRY65397.1"/>
    <property type="molecule type" value="Genomic_DNA"/>
</dbReference>
<dbReference type="Gene3D" id="1.10.357.10">
    <property type="entry name" value="Tetracycline Repressor, domain 2"/>
    <property type="match status" value="1"/>
</dbReference>
<evidence type="ECO:0000256" key="4">
    <source>
        <dbReference type="PROSITE-ProRule" id="PRU00335"/>
    </source>
</evidence>
<keyword evidence="2 4" id="KW-0238">DNA-binding</keyword>
<dbReference type="RefSeq" id="WP_106214612.1">
    <property type="nucleotide sequence ID" value="NZ_PVTL01000010.1"/>
</dbReference>
<evidence type="ECO:0000256" key="2">
    <source>
        <dbReference type="ARBA" id="ARBA00023125"/>
    </source>
</evidence>
<evidence type="ECO:0000259" key="5">
    <source>
        <dbReference type="PROSITE" id="PS50977"/>
    </source>
</evidence>
<reference evidence="6 7" key="1">
    <citation type="submission" date="2018-03" db="EMBL/GenBank/DDBJ databases">
        <title>Genomic Encyclopedia of Type Strains, Phase III (KMG-III): the genomes of soil and plant-associated and newly described type strains.</title>
        <authorList>
            <person name="Whitman W."/>
        </authorList>
    </citation>
    <scope>NUCLEOTIDE SEQUENCE [LARGE SCALE GENOMIC DNA]</scope>
    <source>
        <strain evidence="6 7">CGMCC 1.12484</strain>
    </source>
</reference>
<protein>
    <submittedName>
        <fullName evidence="6">TetR family transcriptional regulator</fullName>
    </submittedName>
</protein>
<proteinExistence type="predicted"/>
<keyword evidence="3" id="KW-0804">Transcription</keyword>
<organism evidence="6 7">
    <name type="scientific">Glaciihabitans tibetensis</name>
    <dbReference type="NCBI Taxonomy" id="1266600"/>
    <lineage>
        <taxon>Bacteria</taxon>
        <taxon>Bacillati</taxon>
        <taxon>Actinomycetota</taxon>
        <taxon>Actinomycetes</taxon>
        <taxon>Micrococcales</taxon>
        <taxon>Microbacteriaceae</taxon>
        <taxon>Glaciihabitans</taxon>
    </lineage>
</organism>
<dbReference type="SUPFAM" id="SSF46689">
    <property type="entry name" value="Homeodomain-like"/>
    <property type="match status" value="1"/>
</dbReference>
<dbReference type="PROSITE" id="PS50977">
    <property type="entry name" value="HTH_TETR_2"/>
    <property type="match status" value="1"/>
</dbReference>
<evidence type="ECO:0000256" key="3">
    <source>
        <dbReference type="ARBA" id="ARBA00023163"/>
    </source>
</evidence>
<dbReference type="InterPro" id="IPR009057">
    <property type="entry name" value="Homeodomain-like_sf"/>
</dbReference>
<gene>
    <name evidence="6" type="ORF">B0I08_11028</name>
</gene>
<feature type="DNA-binding region" description="H-T-H motif" evidence="4">
    <location>
        <begin position="38"/>
        <end position="57"/>
    </location>
</feature>
<dbReference type="OrthoDB" id="8688418at2"/>
<keyword evidence="7" id="KW-1185">Reference proteome</keyword>
<dbReference type="InterPro" id="IPR050109">
    <property type="entry name" value="HTH-type_TetR-like_transc_reg"/>
</dbReference>
<dbReference type="GO" id="GO:0000976">
    <property type="term" value="F:transcription cis-regulatory region binding"/>
    <property type="evidence" value="ECO:0007669"/>
    <property type="project" value="TreeGrafter"/>
</dbReference>
<dbReference type="InterPro" id="IPR001647">
    <property type="entry name" value="HTH_TetR"/>
</dbReference>
<evidence type="ECO:0000256" key="1">
    <source>
        <dbReference type="ARBA" id="ARBA00023015"/>
    </source>
</evidence>
<dbReference type="GO" id="GO:0003700">
    <property type="term" value="F:DNA-binding transcription factor activity"/>
    <property type="evidence" value="ECO:0007669"/>
    <property type="project" value="TreeGrafter"/>
</dbReference>
<sequence length="213" mass="22944">MTAPVPLGLRERKRIATSRAIQLAALTLVNERGLDNVTIDDIAVAADVSPRTFFNYFASKDAAIVGDGPGLADEEAQARFVQASADGDVLVDLGEMIATSAEHISMDADALRLRKVLHKKYPQLSALFMTGRRQLEEQLAALVLRRLQADDPLIETDDPAAVSQARLITFVGVAATRHGWAGWADSGAATSLSENIRHAFDQLQLLRLSAGAK</sequence>
<keyword evidence="1" id="KW-0805">Transcription regulation</keyword>
<evidence type="ECO:0000313" key="6">
    <source>
        <dbReference type="EMBL" id="PRY65397.1"/>
    </source>
</evidence>
<evidence type="ECO:0000313" key="7">
    <source>
        <dbReference type="Proteomes" id="UP000237983"/>
    </source>
</evidence>
<comment type="caution">
    <text evidence="6">The sequence shown here is derived from an EMBL/GenBank/DDBJ whole genome shotgun (WGS) entry which is preliminary data.</text>
</comment>